<dbReference type="EMBL" id="JAAAMV010000017">
    <property type="protein sequence ID" value="NBD25963.1"/>
    <property type="molecule type" value="Genomic_DNA"/>
</dbReference>
<dbReference type="EC" id="2.8.1.7" evidence="3"/>
<gene>
    <name evidence="12" type="ORF">GT019_18985</name>
</gene>
<evidence type="ECO:0000313" key="13">
    <source>
        <dbReference type="Proteomes" id="UP000665561"/>
    </source>
</evidence>
<evidence type="ECO:0000259" key="11">
    <source>
        <dbReference type="Pfam" id="PF00266"/>
    </source>
</evidence>
<dbReference type="PIRSF" id="PIRSF005572">
    <property type="entry name" value="NifS"/>
    <property type="match status" value="1"/>
</dbReference>
<dbReference type="InterPro" id="IPR015424">
    <property type="entry name" value="PyrdxlP-dep_Trfase"/>
</dbReference>
<evidence type="ECO:0000256" key="1">
    <source>
        <dbReference type="ARBA" id="ARBA00001933"/>
    </source>
</evidence>
<evidence type="ECO:0000256" key="9">
    <source>
        <dbReference type="ARBA" id="ARBA00050776"/>
    </source>
</evidence>
<comment type="cofactor">
    <cofactor evidence="1 10">
        <name>pyridoxal 5'-phosphate</name>
        <dbReference type="ChEBI" id="CHEBI:597326"/>
    </cofactor>
</comment>
<keyword evidence="12" id="KW-0032">Aminotransferase</keyword>
<dbReference type="InterPro" id="IPR016454">
    <property type="entry name" value="Cysteine_dSase"/>
</dbReference>
<comment type="catalytic activity">
    <reaction evidence="9">
        <text>(sulfur carrier)-H + L-cysteine = (sulfur carrier)-SH + L-alanine</text>
        <dbReference type="Rhea" id="RHEA:43892"/>
        <dbReference type="Rhea" id="RHEA-COMP:14737"/>
        <dbReference type="Rhea" id="RHEA-COMP:14739"/>
        <dbReference type="ChEBI" id="CHEBI:29917"/>
        <dbReference type="ChEBI" id="CHEBI:35235"/>
        <dbReference type="ChEBI" id="CHEBI:57972"/>
        <dbReference type="ChEBI" id="CHEBI:64428"/>
        <dbReference type="EC" id="2.8.1.7"/>
    </reaction>
</comment>
<reference evidence="12 13" key="1">
    <citation type="submission" date="2020-01" db="EMBL/GenBank/DDBJ databases">
        <title>Paenibacillus soybeanensis sp. nov. isolated from the nodules of soybean (Glycine max(L.) Merr).</title>
        <authorList>
            <person name="Wang H."/>
        </authorList>
    </citation>
    <scope>NUCLEOTIDE SEQUENCE [LARGE SCALE GENOMIC DNA]</scope>
    <source>
        <strain evidence="12 13">T1</strain>
    </source>
</reference>
<keyword evidence="4" id="KW-0808">Transferase</keyword>
<evidence type="ECO:0000256" key="3">
    <source>
        <dbReference type="ARBA" id="ARBA00012239"/>
    </source>
</evidence>
<dbReference type="InterPro" id="IPR020578">
    <property type="entry name" value="Aminotrans_V_PyrdxlP_BS"/>
</dbReference>
<evidence type="ECO:0000256" key="10">
    <source>
        <dbReference type="RuleBase" id="RU004504"/>
    </source>
</evidence>
<evidence type="ECO:0000256" key="2">
    <source>
        <dbReference type="ARBA" id="ARBA00006490"/>
    </source>
</evidence>
<proteinExistence type="inferred from homology"/>
<comment type="similarity">
    <text evidence="2">Belongs to the class-V pyridoxal-phosphate-dependent aminotransferase family. NifS/IscS subfamily.</text>
</comment>
<keyword evidence="13" id="KW-1185">Reference proteome</keyword>
<dbReference type="InterPro" id="IPR000192">
    <property type="entry name" value="Aminotrans_V_dom"/>
</dbReference>
<dbReference type="Gene3D" id="1.10.260.50">
    <property type="match status" value="1"/>
</dbReference>
<dbReference type="Pfam" id="PF00266">
    <property type="entry name" value="Aminotran_5"/>
    <property type="match status" value="1"/>
</dbReference>
<feature type="domain" description="Aminotransferase class V" evidence="11">
    <location>
        <begin position="4"/>
        <end position="367"/>
    </location>
</feature>
<dbReference type="Gene3D" id="3.40.640.10">
    <property type="entry name" value="Type I PLP-dependent aspartate aminotransferase-like (Major domain)"/>
    <property type="match status" value="1"/>
</dbReference>
<evidence type="ECO:0000256" key="7">
    <source>
        <dbReference type="ARBA" id="ARBA00023004"/>
    </source>
</evidence>
<dbReference type="PANTHER" id="PTHR11601:SF34">
    <property type="entry name" value="CYSTEINE DESULFURASE"/>
    <property type="match status" value="1"/>
</dbReference>
<dbReference type="GO" id="GO:0008483">
    <property type="term" value="F:transaminase activity"/>
    <property type="evidence" value="ECO:0007669"/>
    <property type="project" value="UniProtKB-KW"/>
</dbReference>
<dbReference type="RefSeq" id="WP_161744754.1">
    <property type="nucleotide sequence ID" value="NZ_JAAAMV010000017.1"/>
</dbReference>
<keyword evidence="6" id="KW-0663">Pyridoxal phosphate</keyword>
<evidence type="ECO:0000313" key="12">
    <source>
        <dbReference type="EMBL" id="NBD25963.1"/>
    </source>
</evidence>
<keyword evidence="7" id="KW-0408">Iron</keyword>
<evidence type="ECO:0000256" key="5">
    <source>
        <dbReference type="ARBA" id="ARBA00022723"/>
    </source>
</evidence>
<dbReference type="PANTHER" id="PTHR11601">
    <property type="entry name" value="CYSTEINE DESULFURYLASE FAMILY MEMBER"/>
    <property type="match status" value="1"/>
</dbReference>
<comment type="caution">
    <text evidence="12">The sequence shown here is derived from an EMBL/GenBank/DDBJ whole genome shotgun (WGS) entry which is preliminary data.</text>
</comment>
<dbReference type="Proteomes" id="UP000665561">
    <property type="component" value="Unassembled WGS sequence"/>
</dbReference>
<sequence length="384" mass="40956">MTRIYYDHAASSPMHPDVAAAMMDVWTGTPGNASSTHGFGRAARSLLNRSRDIVSEGLGCSPAELVFTGGGTESDNLALVGAARAARKRGKSHIITTAIEHHAVLHTCDYLREEGFRVTVLPVNEQGVVSAAAVEQAIAEDTALISVMFVNNETGSIQPIAEIGELARSRGVAFHVDAVQALGAVPIALRELSVDLMSFSAHKINGPQGVGALYVRKGTFLEPLHHGGLQERKRRPGTENVAGIVGFAAAFERCVNSARERKLLLDELRLTWIERMKAIAGEERVAINGHPDLHAPHILNLSFLGVGAETLLMNLDLAGIAASSGSACTAGALEPSHVLQAMGISQERRDSAVRFSFGLGNTMEELELAAKKVETFMSRVRTNA</sequence>
<dbReference type="Gene3D" id="3.90.1150.10">
    <property type="entry name" value="Aspartate Aminotransferase, domain 1"/>
    <property type="match status" value="1"/>
</dbReference>
<name>A0ABW9XTH6_9BACL</name>
<evidence type="ECO:0000256" key="8">
    <source>
        <dbReference type="ARBA" id="ARBA00023014"/>
    </source>
</evidence>
<keyword evidence="5" id="KW-0479">Metal-binding</keyword>
<dbReference type="InterPro" id="IPR015422">
    <property type="entry name" value="PyrdxlP-dep_Trfase_small"/>
</dbReference>
<dbReference type="SUPFAM" id="SSF53383">
    <property type="entry name" value="PLP-dependent transferases"/>
    <property type="match status" value="1"/>
</dbReference>
<keyword evidence="8" id="KW-0411">Iron-sulfur</keyword>
<evidence type="ECO:0000256" key="4">
    <source>
        <dbReference type="ARBA" id="ARBA00022679"/>
    </source>
</evidence>
<protein>
    <recommendedName>
        <fullName evidence="3">cysteine desulfurase</fullName>
        <ecNumber evidence="3">2.8.1.7</ecNumber>
    </recommendedName>
</protein>
<dbReference type="InterPro" id="IPR015421">
    <property type="entry name" value="PyrdxlP-dep_Trfase_major"/>
</dbReference>
<dbReference type="PROSITE" id="PS00595">
    <property type="entry name" value="AA_TRANSFER_CLASS_5"/>
    <property type="match status" value="1"/>
</dbReference>
<organism evidence="12 13">
    <name type="scientific">Paenibacillus glycinis</name>
    <dbReference type="NCBI Taxonomy" id="2697035"/>
    <lineage>
        <taxon>Bacteria</taxon>
        <taxon>Bacillati</taxon>
        <taxon>Bacillota</taxon>
        <taxon>Bacilli</taxon>
        <taxon>Bacillales</taxon>
        <taxon>Paenibacillaceae</taxon>
        <taxon>Paenibacillus</taxon>
    </lineage>
</organism>
<accession>A0ABW9XTH6</accession>
<evidence type="ECO:0000256" key="6">
    <source>
        <dbReference type="ARBA" id="ARBA00022898"/>
    </source>
</evidence>